<feature type="compositionally biased region" description="Polar residues" evidence="1">
    <location>
        <begin position="237"/>
        <end position="264"/>
    </location>
</feature>
<gene>
    <name evidence="3" type="ORF">niasHS_007485</name>
</gene>
<evidence type="ECO:0000256" key="2">
    <source>
        <dbReference type="SAM" id="SignalP"/>
    </source>
</evidence>
<organism evidence="3 4">
    <name type="scientific">Heterodera schachtii</name>
    <name type="common">Sugarbeet cyst nematode worm</name>
    <name type="synonym">Tylenchus schachtii</name>
    <dbReference type="NCBI Taxonomy" id="97005"/>
    <lineage>
        <taxon>Eukaryota</taxon>
        <taxon>Metazoa</taxon>
        <taxon>Ecdysozoa</taxon>
        <taxon>Nematoda</taxon>
        <taxon>Chromadorea</taxon>
        <taxon>Rhabditida</taxon>
        <taxon>Tylenchina</taxon>
        <taxon>Tylenchomorpha</taxon>
        <taxon>Tylenchoidea</taxon>
        <taxon>Heteroderidae</taxon>
        <taxon>Heteroderinae</taxon>
        <taxon>Heterodera</taxon>
    </lineage>
</organism>
<dbReference type="AlphaFoldDB" id="A0ABD2JXM2"/>
<dbReference type="SMART" id="SM00289">
    <property type="entry name" value="WR1"/>
    <property type="match status" value="1"/>
</dbReference>
<dbReference type="EMBL" id="JBICCN010000083">
    <property type="protein sequence ID" value="KAL3095386.1"/>
    <property type="molecule type" value="Genomic_DNA"/>
</dbReference>
<protein>
    <submittedName>
        <fullName evidence="3">Uncharacterized protein</fullName>
    </submittedName>
</protein>
<feature type="compositionally biased region" description="Basic and acidic residues" evidence="1">
    <location>
        <begin position="192"/>
        <end position="219"/>
    </location>
</feature>
<dbReference type="Proteomes" id="UP001620645">
    <property type="component" value="Unassembled WGS sequence"/>
</dbReference>
<feature type="compositionally biased region" description="Polar residues" evidence="1">
    <location>
        <begin position="173"/>
        <end position="191"/>
    </location>
</feature>
<reference evidence="3 4" key="1">
    <citation type="submission" date="2024-10" db="EMBL/GenBank/DDBJ databases">
        <authorList>
            <person name="Kim D."/>
        </authorList>
    </citation>
    <scope>NUCLEOTIDE SEQUENCE [LARGE SCALE GENOMIC DNA]</scope>
    <source>
        <strain evidence="3">Taebaek</strain>
    </source>
</reference>
<evidence type="ECO:0000256" key="1">
    <source>
        <dbReference type="SAM" id="MobiDB-lite"/>
    </source>
</evidence>
<keyword evidence="4" id="KW-1185">Reference proteome</keyword>
<dbReference type="InterPro" id="IPR006150">
    <property type="entry name" value="Cys_repeat_1"/>
</dbReference>
<proteinExistence type="predicted"/>
<feature type="chain" id="PRO_5044849410" evidence="2">
    <location>
        <begin position="27"/>
        <end position="368"/>
    </location>
</feature>
<name>A0ABD2JXM2_HETSC</name>
<accession>A0ABD2JXM2</accession>
<feature type="signal peptide" evidence="2">
    <location>
        <begin position="1"/>
        <end position="26"/>
    </location>
</feature>
<feature type="region of interest" description="Disordered" evidence="1">
    <location>
        <begin position="173"/>
        <end position="266"/>
    </location>
</feature>
<evidence type="ECO:0000313" key="4">
    <source>
        <dbReference type="Proteomes" id="UP001620645"/>
    </source>
</evidence>
<keyword evidence="2" id="KW-0732">Signal</keyword>
<sequence length="368" mass="41479">MRFSLLSLCIFFTFLLPFISFTISSAEFGGQFNCPNGGEPKMDERTGKPLQCLPGRRSSSAICGFGHACFFSGFNYQCCPSLSDDEEDDGDNMMKQLIDDEDGKRETESEEGQMIEEECPEGSFSVLNSEGTAMGCGQLGTKRECFEPKMFCYTGATMKLCCERFENEKSPPIQSHLTTQVSGEVTISNSGEKQRTEKRTKSGQKDDGQRVKSQKELARKSSAQIQSVGTMKKESKSNYPALTHKTTADPNETDIPQQEESVSAFSVDEPPLQIPSTQQMVKMENIVAKNERAPGKDYAEGKALKETIDKEREDAEERRSQKAFQQYFLEKINDGWPYDDKFYRPTNNEDIFVVKKRNRPMAIVHFPN</sequence>
<comment type="caution">
    <text evidence="3">The sequence shown here is derived from an EMBL/GenBank/DDBJ whole genome shotgun (WGS) entry which is preliminary data.</text>
</comment>
<evidence type="ECO:0000313" key="3">
    <source>
        <dbReference type="EMBL" id="KAL3095386.1"/>
    </source>
</evidence>